<dbReference type="EMBL" id="PKPP01005567">
    <property type="protein sequence ID" value="PWA59646.1"/>
    <property type="molecule type" value="Genomic_DNA"/>
</dbReference>
<keyword evidence="3" id="KW-1185">Reference proteome</keyword>
<dbReference type="AlphaFoldDB" id="A0A2U1MEK1"/>
<reference evidence="2 3" key="1">
    <citation type="journal article" date="2018" name="Mol. Plant">
        <title>The genome of Artemisia annua provides insight into the evolution of Asteraceae family and artemisinin biosynthesis.</title>
        <authorList>
            <person name="Shen Q."/>
            <person name="Zhang L."/>
            <person name="Liao Z."/>
            <person name="Wang S."/>
            <person name="Yan T."/>
            <person name="Shi P."/>
            <person name="Liu M."/>
            <person name="Fu X."/>
            <person name="Pan Q."/>
            <person name="Wang Y."/>
            <person name="Lv Z."/>
            <person name="Lu X."/>
            <person name="Zhang F."/>
            <person name="Jiang W."/>
            <person name="Ma Y."/>
            <person name="Chen M."/>
            <person name="Hao X."/>
            <person name="Li L."/>
            <person name="Tang Y."/>
            <person name="Lv G."/>
            <person name="Zhou Y."/>
            <person name="Sun X."/>
            <person name="Brodelius P.E."/>
            <person name="Rose J.K.C."/>
            <person name="Tang K."/>
        </authorList>
    </citation>
    <scope>NUCLEOTIDE SEQUENCE [LARGE SCALE GENOMIC DNA]</scope>
    <source>
        <strain evidence="3">cv. Huhao1</strain>
        <tissue evidence="2">Leaf</tissue>
    </source>
</reference>
<keyword evidence="1" id="KW-0472">Membrane</keyword>
<feature type="transmembrane region" description="Helical" evidence="1">
    <location>
        <begin position="284"/>
        <end position="303"/>
    </location>
</feature>
<dbReference type="Proteomes" id="UP000245207">
    <property type="component" value="Unassembled WGS sequence"/>
</dbReference>
<dbReference type="STRING" id="35608.A0A2U1MEK1"/>
<evidence type="ECO:0000256" key="1">
    <source>
        <dbReference type="SAM" id="Phobius"/>
    </source>
</evidence>
<evidence type="ECO:0000313" key="3">
    <source>
        <dbReference type="Proteomes" id="UP000245207"/>
    </source>
</evidence>
<organism evidence="2 3">
    <name type="scientific">Artemisia annua</name>
    <name type="common">Sweet wormwood</name>
    <dbReference type="NCBI Taxonomy" id="35608"/>
    <lineage>
        <taxon>Eukaryota</taxon>
        <taxon>Viridiplantae</taxon>
        <taxon>Streptophyta</taxon>
        <taxon>Embryophyta</taxon>
        <taxon>Tracheophyta</taxon>
        <taxon>Spermatophyta</taxon>
        <taxon>Magnoliopsida</taxon>
        <taxon>eudicotyledons</taxon>
        <taxon>Gunneridae</taxon>
        <taxon>Pentapetalae</taxon>
        <taxon>asterids</taxon>
        <taxon>campanulids</taxon>
        <taxon>Asterales</taxon>
        <taxon>Asteraceae</taxon>
        <taxon>Asteroideae</taxon>
        <taxon>Anthemideae</taxon>
        <taxon>Artemisiinae</taxon>
        <taxon>Artemisia</taxon>
    </lineage>
</organism>
<dbReference type="OrthoDB" id="612216at2759"/>
<proteinExistence type="predicted"/>
<sequence>MLSLVWYPFPTQKGFADFLSNFPLLEDLVLIIPNQRNSLKLSSPSLRKLVLHVSCDLEEIDINTPNLLSFSYSDWPHVFEKNSPALKACMDCYIMADVDTLWFQKLRRFLDKTNTFNNLKLQISMDSTADSALKLIRSPPYQLEHVELDLFSTVNVAKAVEETLWCCRPRSLTLISDFSHDFEEQSRVVKFTYKTLLQQEEQGQIDIQFVLSYSSKAKRNFSDLNSLLKALARNQRKLTITFVKEEVIFIFLLTSKQFFVNEHRYGDCMMHRNPSVRIKDNRVLTVYQGSFCFLVIVQIMLLFS</sequence>
<comment type="caution">
    <text evidence="2">The sequence shown here is derived from an EMBL/GenBank/DDBJ whole genome shotgun (WGS) entry which is preliminary data.</text>
</comment>
<accession>A0A2U1MEK1</accession>
<gene>
    <name evidence="2" type="ORF">CTI12_AA390130</name>
</gene>
<keyword evidence="1" id="KW-0812">Transmembrane</keyword>
<protein>
    <submittedName>
        <fullName evidence="2">F-box domain, Leucine-rich repeat domain, L domain-like protein</fullName>
    </submittedName>
</protein>
<evidence type="ECO:0000313" key="2">
    <source>
        <dbReference type="EMBL" id="PWA59646.1"/>
    </source>
</evidence>
<keyword evidence="1" id="KW-1133">Transmembrane helix</keyword>
<name>A0A2U1MEK1_ARTAN</name>